<evidence type="ECO:0000256" key="5">
    <source>
        <dbReference type="ARBA" id="ARBA00022664"/>
    </source>
</evidence>
<evidence type="ECO:0000259" key="20">
    <source>
        <dbReference type="Pfam" id="PF03919"/>
    </source>
</evidence>
<evidence type="ECO:0000256" key="4">
    <source>
        <dbReference type="ARBA" id="ARBA00019171"/>
    </source>
</evidence>
<name>U4L890_PYROM</name>
<dbReference type="Gene3D" id="3.30.470.30">
    <property type="entry name" value="DNA ligase/mRNA capping enzyme"/>
    <property type="match status" value="1"/>
</dbReference>
<dbReference type="Pfam" id="PF03919">
    <property type="entry name" value="mRNA_cap_C"/>
    <property type="match status" value="1"/>
</dbReference>
<dbReference type="InterPro" id="IPR012340">
    <property type="entry name" value="NA-bd_OB-fold"/>
</dbReference>
<dbReference type="InterPro" id="IPR001339">
    <property type="entry name" value="mRNA_cap_enzyme_adenylation"/>
</dbReference>
<feature type="region of interest" description="Disordered" evidence="18">
    <location>
        <begin position="261"/>
        <end position="280"/>
    </location>
</feature>
<feature type="domain" description="mRNA capping enzyme adenylation" evidence="19">
    <location>
        <begin position="47"/>
        <end position="240"/>
    </location>
</feature>
<comment type="subunit">
    <text evidence="15">Heterodimer. The mRNA-capping enzyme is composed of two separate chains alpha and beta, respectively a mRNA guanylyltransferase and an mRNA 5'-triphosphate monophosphatase.</text>
</comment>
<keyword evidence="22" id="KW-1185">Reference proteome</keyword>
<dbReference type="EMBL" id="HF935286">
    <property type="protein sequence ID" value="CCX06364.1"/>
    <property type="molecule type" value="Genomic_DNA"/>
</dbReference>
<evidence type="ECO:0000256" key="2">
    <source>
        <dbReference type="ARBA" id="ARBA00010237"/>
    </source>
</evidence>
<feature type="compositionally biased region" description="Acidic residues" evidence="18">
    <location>
        <begin position="264"/>
        <end position="280"/>
    </location>
</feature>
<dbReference type="SUPFAM" id="SSF50249">
    <property type="entry name" value="Nucleic acid-binding proteins"/>
    <property type="match status" value="1"/>
</dbReference>
<evidence type="ECO:0000256" key="8">
    <source>
        <dbReference type="ARBA" id="ARBA00022741"/>
    </source>
</evidence>
<organism evidence="21 22">
    <name type="scientific">Pyronema omphalodes (strain CBS 100304)</name>
    <name type="common">Pyronema confluens</name>
    <dbReference type="NCBI Taxonomy" id="1076935"/>
    <lineage>
        <taxon>Eukaryota</taxon>
        <taxon>Fungi</taxon>
        <taxon>Dikarya</taxon>
        <taxon>Ascomycota</taxon>
        <taxon>Pezizomycotina</taxon>
        <taxon>Pezizomycetes</taxon>
        <taxon>Pezizales</taxon>
        <taxon>Pyronemataceae</taxon>
        <taxon>Pyronema</taxon>
    </lineage>
</organism>
<evidence type="ECO:0000256" key="10">
    <source>
        <dbReference type="ARBA" id="ARBA00023134"/>
    </source>
</evidence>
<evidence type="ECO:0000256" key="15">
    <source>
        <dbReference type="ARBA" id="ARBA00047082"/>
    </source>
</evidence>
<dbReference type="EC" id="2.7.7.50" evidence="3 16"/>
<evidence type="ECO:0000313" key="21">
    <source>
        <dbReference type="EMBL" id="CCX06364.1"/>
    </source>
</evidence>
<evidence type="ECO:0000256" key="12">
    <source>
        <dbReference type="ARBA" id="ARBA00029909"/>
    </source>
</evidence>
<protein>
    <recommendedName>
        <fullName evidence="4 16">mRNA-capping enzyme subunit alpha</fullName>
        <ecNumber evidence="3 16">2.7.7.50</ecNumber>
    </recommendedName>
    <alternativeName>
        <fullName evidence="12 16">GTP--RNA guanylyltransferase</fullName>
    </alternativeName>
    <alternativeName>
        <fullName evidence="13 16">mRNA guanylyltransferase</fullName>
    </alternativeName>
</protein>
<dbReference type="SUPFAM" id="SSF56091">
    <property type="entry name" value="DNA ligase/mRNA capping enzyme, catalytic domain"/>
    <property type="match status" value="1"/>
</dbReference>
<evidence type="ECO:0000256" key="16">
    <source>
        <dbReference type="PIRNR" id="PIRNR036959"/>
    </source>
</evidence>
<keyword evidence="9 16" id="KW-0506">mRNA capping</keyword>
<keyword evidence="6 16" id="KW-0808">Transferase</keyword>
<evidence type="ECO:0000256" key="14">
    <source>
        <dbReference type="ARBA" id="ARBA00044624"/>
    </source>
</evidence>
<evidence type="ECO:0000256" key="13">
    <source>
        <dbReference type="ARBA" id="ARBA00030702"/>
    </source>
</evidence>
<evidence type="ECO:0000256" key="11">
    <source>
        <dbReference type="ARBA" id="ARBA00023242"/>
    </source>
</evidence>
<keyword evidence="7 16" id="KW-0548">Nucleotidyltransferase</keyword>
<dbReference type="InterPro" id="IPR051029">
    <property type="entry name" value="mRNA_Capping_Enz/RNA_Phosphat"/>
</dbReference>
<dbReference type="STRING" id="1076935.U4L890"/>
<feature type="compositionally biased region" description="Low complexity" evidence="18">
    <location>
        <begin position="392"/>
        <end position="416"/>
    </location>
</feature>
<dbReference type="GO" id="GO:0006370">
    <property type="term" value="P:7-methylguanosine mRNA capping"/>
    <property type="evidence" value="ECO:0007669"/>
    <property type="project" value="UniProtKB-KW"/>
</dbReference>
<dbReference type="AlphaFoldDB" id="U4L890"/>
<dbReference type="Proteomes" id="UP000018144">
    <property type="component" value="Unassembled WGS sequence"/>
</dbReference>
<dbReference type="GO" id="GO:0004484">
    <property type="term" value="F:mRNA guanylyltransferase activity"/>
    <property type="evidence" value="ECO:0007669"/>
    <property type="project" value="UniProtKB-EC"/>
</dbReference>
<feature type="active site" description="N6-GMP-lysine intermediate" evidence="17">
    <location>
        <position position="69"/>
    </location>
</feature>
<dbReference type="InterPro" id="IPR013846">
    <property type="entry name" value="mRNA_cap_enzyme_C"/>
</dbReference>
<proteinExistence type="inferred from homology"/>
<sequence>MRAGYLVFGEVETGGRVRCSGACNIVAASFRERSLTSDCGSGIPGAQPVSFCRRHIDELKRADYYLCEKSDGIRCLMYFTRDGDHEVHYLIDRKNEYYWVPGLHFPLPNDKTFRKFHTETIIDGELVIDTIGGKKILKYLVFDCLMIDNKPVMERTLDKRLAYFREYVYNPYRHLCKTFPQEVDFFPFQLEFKRMEFSYAIEVVFRDILPKLPHGNDGLIFTCRTSPYTFGTDTKILKWKPSEENSVDFRLKLEFPVISRSDLDNDSDEESDDEDDDEEVVDYDAKPSFHLYAYYGDQGEDSYQKFGDMYVTDDEWEELKALGQPLDEEIVECRMDEEKRWKFMRFRKDKKDANHISTVNSVIESIEDAVGQDELIRSWKEVRDAWKQRNAQQPGQQQQGQRPPQQGQQQQQQQRQ</sequence>
<evidence type="ECO:0000256" key="6">
    <source>
        <dbReference type="ARBA" id="ARBA00022679"/>
    </source>
</evidence>
<gene>
    <name evidence="21" type="ORF">PCON_05951</name>
</gene>
<comment type="catalytic activity">
    <reaction evidence="14">
        <text>a 5'-end diphospho-ribonucleoside in mRNA + GTP + H(+) = a 5'-end (5'-triphosphoguanosine)-ribonucleoside in mRNA + diphosphate</text>
        <dbReference type="Rhea" id="RHEA:67012"/>
        <dbReference type="Rhea" id="RHEA-COMP:17165"/>
        <dbReference type="Rhea" id="RHEA-COMP:17166"/>
        <dbReference type="ChEBI" id="CHEBI:15378"/>
        <dbReference type="ChEBI" id="CHEBI:33019"/>
        <dbReference type="ChEBI" id="CHEBI:37565"/>
        <dbReference type="ChEBI" id="CHEBI:167616"/>
        <dbReference type="ChEBI" id="CHEBI:167617"/>
        <dbReference type="EC" id="2.7.7.50"/>
    </reaction>
    <physiologicalReaction direction="left-to-right" evidence="14">
        <dbReference type="Rhea" id="RHEA:67013"/>
    </physiologicalReaction>
</comment>
<dbReference type="Pfam" id="PF01331">
    <property type="entry name" value="mRNA_cap_enzyme"/>
    <property type="match status" value="1"/>
</dbReference>
<evidence type="ECO:0000256" key="17">
    <source>
        <dbReference type="PIRSR" id="PIRSR036959-1"/>
    </source>
</evidence>
<feature type="domain" description="mRNA capping enzyme C-terminal" evidence="20">
    <location>
        <begin position="244"/>
        <end position="376"/>
    </location>
</feature>
<keyword evidence="10 16" id="KW-0342">GTP-binding</keyword>
<dbReference type="GO" id="GO:0005524">
    <property type="term" value="F:ATP binding"/>
    <property type="evidence" value="ECO:0007669"/>
    <property type="project" value="InterPro"/>
</dbReference>
<accession>U4L890</accession>
<comment type="subcellular location">
    <subcellularLocation>
        <location evidence="1 16">Nucleus</location>
    </subcellularLocation>
</comment>
<dbReference type="InterPro" id="IPR017075">
    <property type="entry name" value="mRNA_cap_enzyme_alpha"/>
</dbReference>
<comment type="similarity">
    <text evidence="2 16">Belongs to the eukaryotic GTase family.</text>
</comment>
<dbReference type="PIRSF" id="PIRSF036959">
    <property type="entry name" value="mRNA_cap_alpha"/>
    <property type="match status" value="1"/>
</dbReference>
<dbReference type="Gene3D" id="2.40.50.140">
    <property type="entry name" value="Nucleic acid-binding proteins"/>
    <property type="match status" value="1"/>
</dbReference>
<evidence type="ECO:0000256" key="9">
    <source>
        <dbReference type="ARBA" id="ARBA00023042"/>
    </source>
</evidence>
<keyword evidence="5 16" id="KW-0507">mRNA processing</keyword>
<reference evidence="21 22" key="1">
    <citation type="journal article" date="2013" name="PLoS Genet.">
        <title>The genome and development-dependent transcriptomes of Pyronema confluens: a window into fungal evolution.</title>
        <authorList>
            <person name="Traeger S."/>
            <person name="Altegoer F."/>
            <person name="Freitag M."/>
            <person name="Gabaldon T."/>
            <person name="Kempken F."/>
            <person name="Kumar A."/>
            <person name="Marcet-Houben M."/>
            <person name="Poggeler S."/>
            <person name="Stajich J.E."/>
            <person name="Nowrousian M."/>
        </authorList>
    </citation>
    <scope>NUCLEOTIDE SEQUENCE [LARGE SCALE GENOMIC DNA]</scope>
    <source>
        <strain evidence="22">CBS 100304</strain>
        <tissue evidence="21">Vegetative mycelium</tissue>
    </source>
</reference>
<dbReference type="GO" id="GO:0031533">
    <property type="term" value="C:mRNA capping enzyme complex"/>
    <property type="evidence" value="ECO:0007669"/>
    <property type="project" value="InterPro"/>
</dbReference>
<dbReference type="GO" id="GO:0005525">
    <property type="term" value="F:GTP binding"/>
    <property type="evidence" value="ECO:0007669"/>
    <property type="project" value="UniProtKB-KW"/>
</dbReference>
<dbReference type="PANTHER" id="PTHR10367:SF17">
    <property type="entry name" value="MRNA-CAPPING ENZYME"/>
    <property type="match status" value="1"/>
</dbReference>
<evidence type="ECO:0000256" key="7">
    <source>
        <dbReference type="ARBA" id="ARBA00022695"/>
    </source>
</evidence>
<dbReference type="PANTHER" id="PTHR10367">
    <property type="entry name" value="MRNA-CAPPING ENZYME"/>
    <property type="match status" value="1"/>
</dbReference>
<evidence type="ECO:0000256" key="18">
    <source>
        <dbReference type="SAM" id="MobiDB-lite"/>
    </source>
</evidence>
<evidence type="ECO:0000256" key="1">
    <source>
        <dbReference type="ARBA" id="ARBA00004123"/>
    </source>
</evidence>
<comment type="function">
    <text evidence="16">Second step of mRNA capping. Transfer of the GMP moiety of GTP to the 5'-end of RNA via an enzyme-GMP covalent reaction intermediate.</text>
</comment>
<dbReference type="OMA" id="KDYYVCE"/>
<dbReference type="eggNOG" id="KOG2386">
    <property type="taxonomic scope" value="Eukaryota"/>
</dbReference>
<feature type="region of interest" description="Disordered" evidence="18">
    <location>
        <begin position="385"/>
        <end position="416"/>
    </location>
</feature>
<dbReference type="OrthoDB" id="200924at2759"/>
<keyword evidence="11 16" id="KW-0539">Nucleus</keyword>
<keyword evidence="8 16" id="KW-0547">Nucleotide-binding</keyword>
<dbReference type="CDD" id="cd07895">
    <property type="entry name" value="Adenylation_mRNA_capping"/>
    <property type="match status" value="1"/>
</dbReference>
<evidence type="ECO:0000313" key="22">
    <source>
        <dbReference type="Proteomes" id="UP000018144"/>
    </source>
</evidence>
<evidence type="ECO:0000256" key="3">
    <source>
        <dbReference type="ARBA" id="ARBA00012475"/>
    </source>
</evidence>
<evidence type="ECO:0000259" key="19">
    <source>
        <dbReference type="Pfam" id="PF01331"/>
    </source>
</evidence>